<dbReference type="Proteomes" id="UP000256924">
    <property type="component" value="Unassembled WGS sequence"/>
</dbReference>
<reference evidence="2 3" key="1">
    <citation type="journal article" date="2004" name="Emerg. Infect. Dis.">
        <title>Amoebae-resisting bacteria isolated from human nasal swabs by amoebal coculture.</title>
        <authorList>
            <person name="Greub G."/>
            <person name="La Scola B."/>
            <person name="Raoult D."/>
        </authorList>
    </citation>
    <scope>NUCLEOTIDE SEQUENCE [LARGE SCALE GENOMIC DNA]</scope>
    <source>
        <strain evidence="2 3">CCUG 51329</strain>
    </source>
</reference>
<keyword evidence="3" id="KW-1185">Reference proteome</keyword>
<protein>
    <recommendedName>
        <fullName evidence="4">VCBS repeat-containing protein</fullName>
    </recommendedName>
</protein>
<comment type="caution">
    <text evidence="2">The sequence shown here is derived from an EMBL/GenBank/DDBJ whole genome shotgun (WGS) entry which is preliminary data.</text>
</comment>
<feature type="chain" id="PRO_5017798411" description="VCBS repeat-containing protein" evidence="1">
    <location>
        <begin position="19"/>
        <end position="212"/>
    </location>
</feature>
<organism evidence="2 3">
    <name type="scientific">Candidatus Chryseobacterium massiliense</name>
    <dbReference type="NCBI Taxonomy" id="204089"/>
    <lineage>
        <taxon>Bacteria</taxon>
        <taxon>Pseudomonadati</taxon>
        <taxon>Bacteroidota</taxon>
        <taxon>Flavobacteriia</taxon>
        <taxon>Flavobacteriales</taxon>
        <taxon>Weeksellaceae</taxon>
        <taxon>Chryseobacterium group</taxon>
        <taxon>Chryseobacterium</taxon>
    </lineage>
</organism>
<accession>A0A3D9BAT3</accession>
<dbReference type="RefSeq" id="WP_116098254.1">
    <property type="nucleotide sequence ID" value="NZ_QNVU01000013.1"/>
</dbReference>
<evidence type="ECO:0008006" key="4">
    <source>
        <dbReference type="Google" id="ProtNLM"/>
    </source>
</evidence>
<gene>
    <name evidence="2" type="ORF">DRF68_08355</name>
</gene>
<evidence type="ECO:0000313" key="2">
    <source>
        <dbReference type="EMBL" id="REC50705.1"/>
    </source>
</evidence>
<feature type="signal peptide" evidence="1">
    <location>
        <begin position="1"/>
        <end position="18"/>
    </location>
</feature>
<dbReference type="AlphaFoldDB" id="A0A3D9BAT3"/>
<name>A0A3D9BAT3_9FLAO</name>
<evidence type="ECO:0000313" key="3">
    <source>
        <dbReference type="Proteomes" id="UP000256924"/>
    </source>
</evidence>
<evidence type="ECO:0000256" key="1">
    <source>
        <dbReference type="SAM" id="SignalP"/>
    </source>
</evidence>
<keyword evidence="1" id="KW-0732">Signal</keyword>
<proteinExistence type="predicted"/>
<dbReference type="EMBL" id="QNVU01000013">
    <property type="protein sequence ID" value="REC50705.1"/>
    <property type="molecule type" value="Genomic_DNA"/>
</dbReference>
<sequence>MKNTGLVFMLLFPFYCFSQFTIPKGFSEFTESTANGKEMKRIVADFDKDKKDDVMTVIYQSKYKEDSAIKKYLIIYLSSKKKTFFIDFDLFNGVYVVPLKYKNDVLDFLIYQDGTGVYGHGLKLRFNQKVKEIQLIGYDYSYRTTTGHCNKTYNLLTGDYIVTNDYYNWEKDKTEFENFKGNKKQSKSIFIKDFTFKLFEKLSLIGKEYERE</sequence>